<feature type="region of interest" description="Disordered" evidence="1">
    <location>
        <begin position="1"/>
        <end position="63"/>
    </location>
</feature>
<proteinExistence type="predicted"/>
<dbReference type="EMBL" id="MK249282">
    <property type="protein sequence ID" value="QCQ85243.1"/>
    <property type="molecule type" value="Genomic_DNA"/>
</dbReference>
<feature type="compositionally biased region" description="Basic residues" evidence="1">
    <location>
        <begin position="1"/>
        <end position="53"/>
    </location>
</feature>
<accession>A0A4V1F5J1</accession>
<organism evidence="2">
    <name type="scientific">Finch associated genomovirus 5</name>
    <dbReference type="NCBI Taxonomy" id="2576457"/>
    <lineage>
        <taxon>Viruses</taxon>
        <taxon>Monodnaviria</taxon>
        <taxon>Shotokuvirae</taxon>
        <taxon>Cressdnaviricota</taxon>
        <taxon>Repensiviricetes</taxon>
        <taxon>Geplafuvirales</taxon>
        <taxon>Genomoviridae</taxon>
        <taxon>Gemycircularvirus</taxon>
        <taxon>Gemycircularvirus haeme1</taxon>
    </lineage>
</organism>
<protein>
    <submittedName>
        <fullName evidence="2">Capsid protein</fullName>
    </submittedName>
</protein>
<evidence type="ECO:0000313" key="2">
    <source>
        <dbReference type="EMBL" id="QCQ85243.1"/>
    </source>
</evidence>
<reference evidence="2" key="1">
    <citation type="submission" date="2018-12" db="EMBL/GenBank/DDBJ databases">
        <title>Genomoviruses associated with Haemorhous mexicanus across urban and rural habitats.</title>
        <authorList>
            <person name="Schmidlin K."/>
            <person name="Khalifeh A."/>
            <person name="Smith K."/>
            <person name="Kraberger S."/>
            <person name="Fontenele R.S."/>
            <person name="McGraw K.J."/>
            <person name="Sepp T."/>
            <person name="Varsani A."/>
        </authorList>
    </citation>
    <scope>NUCLEOTIDE SEQUENCE</scope>
    <source>
        <strain evidence="2">E48N_D</strain>
    </source>
</reference>
<evidence type="ECO:0000256" key="1">
    <source>
        <dbReference type="SAM" id="MobiDB-lite"/>
    </source>
</evidence>
<name>A0A4V1F5J1_9VIRU</name>
<sequence>MARRRAYTRKPLRRSRRRPSTRRSSFKRRSTYTRRRRSMSKRRILNVSSKKKRDTMTTYSGLGTGQPQQGPILLYADGINPTYGCFVMPWIATARDIEDPTTGDEHLRTSSTCYMRGLREQIRIYTSSNVPWEWRRICFTLKGASVTGPSLDQFAYENSSGWQRLVRPLTSTASTAIDTGTADRLINHLFEGTYGQDFNDLFTAKAESRMVTVSYDKVTIIRSGNSSGSLLYKKMWHPMNANLMYDDQERGSSMVTQYCSAEGNRGMGDFYVVDLFKPHPSGGNADRLTFGCQATLYWHER</sequence>